<dbReference type="PROSITE" id="PS51257">
    <property type="entry name" value="PROKAR_LIPOPROTEIN"/>
    <property type="match status" value="1"/>
</dbReference>
<evidence type="ECO:0000313" key="9">
    <source>
        <dbReference type="Proteomes" id="UP000323653"/>
    </source>
</evidence>
<gene>
    <name evidence="8" type="ORF">FYC62_06565</name>
</gene>
<dbReference type="InterPro" id="IPR012944">
    <property type="entry name" value="SusD_RagB_dom"/>
</dbReference>
<comment type="similarity">
    <text evidence="2">Belongs to the SusD family.</text>
</comment>
<accession>A0A5C0VH40</accession>
<evidence type="ECO:0000313" key="8">
    <source>
        <dbReference type="EMBL" id="QEK51367.1"/>
    </source>
</evidence>
<reference evidence="8 9" key="1">
    <citation type="submission" date="2019-08" db="EMBL/GenBank/DDBJ databases">
        <title>Pedobacter sp. nov., isolated from Han river, South Korea.</title>
        <authorList>
            <person name="Lee D.-H."/>
            <person name="Kim Y.-S."/>
            <person name="Hwang E.-M."/>
            <person name="Le Tran T.C."/>
            <person name="Cha C.-J."/>
        </authorList>
    </citation>
    <scope>NUCLEOTIDE SEQUENCE [LARGE SCALE GENOMIC DNA]</scope>
    <source>
        <strain evidence="8 9">CJ43</strain>
    </source>
</reference>
<evidence type="ECO:0000256" key="4">
    <source>
        <dbReference type="ARBA" id="ARBA00023136"/>
    </source>
</evidence>
<dbReference type="Pfam" id="PF14322">
    <property type="entry name" value="SusD-like_3"/>
    <property type="match status" value="1"/>
</dbReference>
<feature type="domain" description="RagB/SusD" evidence="6">
    <location>
        <begin position="269"/>
        <end position="514"/>
    </location>
</feature>
<dbReference type="Gene3D" id="1.25.40.390">
    <property type="match status" value="1"/>
</dbReference>
<dbReference type="Proteomes" id="UP000323653">
    <property type="component" value="Chromosome"/>
</dbReference>
<evidence type="ECO:0000256" key="5">
    <source>
        <dbReference type="ARBA" id="ARBA00023237"/>
    </source>
</evidence>
<name>A0A5C0VH40_9SPHI</name>
<evidence type="ECO:0000259" key="6">
    <source>
        <dbReference type="Pfam" id="PF07980"/>
    </source>
</evidence>
<dbReference type="AlphaFoldDB" id="A0A5C0VH40"/>
<organism evidence="8 9">
    <name type="scientific">Pedobacter aquae</name>
    <dbReference type="NCBI Taxonomy" id="2605747"/>
    <lineage>
        <taxon>Bacteria</taxon>
        <taxon>Pseudomonadati</taxon>
        <taxon>Bacteroidota</taxon>
        <taxon>Sphingobacteriia</taxon>
        <taxon>Sphingobacteriales</taxon>
        <taxon>Sphingobacteriaceae</taxon>
        <taxon>Pedobacter</taxon>
    </lineage>
</organism>
<dbReference type="CDD" id="cd08977">
    <property type="entry name" value="SusD"/>
    <property type="match status" value="1"/>
</dbReference>
<evidence type="ECO:0000259" key="7">
    <source>
        <dbReference type="Pfam" id="PF14322"/>
    </source>
</evidence>
<evidence type="ECO:0000256" key="1">
    <source>
        <dbReference type="ARBA" id="ARBA00004442"/>
    </source>
</evidence>
<keyword evidence="5" id="KW-0998">Cell outer membrane</keyword>
<dbReference type="Pfam" id="PF07980">
    <property type="entry name" value="SusD_RagB"/>
    <property type="match status" value="1"/>
</dbReference>
<dbReference type="GO" id="GO:0009279">
    <property type="term" value="C:cell outer membrane"/>
    <property type="evidence" value="ECO:0007669"/>
    <property type="project" value="UniProtKB-SubCell"/>
</dbReference>
<evidence type="ECO:0000256" key="3">
    <source>
        <dbReference type="ARBA" id="ARBA00022729"/>
    </source>
</evidence>
<dbReference type="InterPro" id="IPR011990">
    <property type="entry name" value="TPR-like_helical_dom_sf"/>
</dbReference>
<dbReference type="EMBL" id="CP043329">
    <property type="protein sequence ID" value="QEK51367.1"/>
    <property type="molecule type" value="Genomic_DNA"/>
</dbReference>
<dbReference type="InterPro" id="IPR033985">
    <property type="entry name" value="SusD-like_N"/>
</dbReference>
<dbReference type="RefSeq" id="WP_149074381.1">
    <property type="nucleotide sequence ID" value="NZ_CP043329.1"/>
</dbReference>
<protein>
    <submittedName>
        <fullName evidence="8">RagB/SusD family nutrient uptake outer membrane protein</fullName>
    </submittedName>
</protein>
<proteinExistence type="inferred from homology"/>
<evidence type="ECO:0000256" key="2">
    <source>
        <dbReference type="ARBA" id="ARBA00006275"/>
    </source>
</evidence>
<sequence>MKNFKYCIIVLAFLTACDKKLDLVNPNGPTAASYWKTKDHAFAAITGVYNALITDGTYQRSFPGLTDSRGDDFRGDSPWPDLEQAGKFIIPNNSAPVQWIWRDLYMIVYRANQVIANVGAMDASVVDDISKSRIMGQAYFLRGLAYYNLATTFKEVPLIITPPKDQNDYFPSTATEDAIWNQIFSDFGTAANMLPVSYDTVDGPDRGQKGRATKGAATGMLGKSYLYRKDWQKAANEFAKFFVAPLQGAYSLMPNYRDNFRDVGENNAESLFEVQFSASGGSVPNWTGEPNANWRQFSAVSITYGMDGKGFSDYLPTRWIYDEFKLEKTVDNKSDPRLLATIASYEPADNSTMAYGVNWPHPLDRIYPRKYTYDGLGVPFETFEGGGINYRIIRYADVLLMYAEALNELNRTAEAYPLIQTVRDRARLPNLATVKPGMNRDQMREQIFHERALEFSIEGQRINDIIRWGWLYNPTKLEMLKAHDTDFNTWTPGNEYLPIPESELAANKNLSRNPAN</sequence>
<dbReference type="KEGG" id="pej:FYC62_06565"/>
<keyword evidence="9" id="KW-1185">Reference proteome</keyword>
<dbReference type="SUPFAM" id="SSF48452">
    <property type="entry name" value="TPR-like"/>
    <property type="match status" value="1"/>
</dbReference>
<comment type="subcellular location">
    <subcellularLocation>
        <location evidence="1">Cell outer membrane</location>
    </subcellularLocation>
</comment>
<keyword evidence="4" id="KW-0472">Membrane</keyword>
<keyword evidence="3" id="KW-0732">Signal</keyword>
<feature type="domain" description="SusD-like N-terminal" evidence="7">
    <location>
        <begin position="95"/>
        <end position="226"/>
    </location>
</feature>